<reference evidence="3" key="1">
    <citation type="submission" date="2024-04" db="EMBL/GenBank/DDBJ databases">
        <title>Salinicola lusitanus LLJ914,a marine bacterium isolated from the Okinawa Trough.</title>
        <authorList>
            <person name="Li J."/>
        </authorList>
    </citation>
    <scope>NUCLEOTIDE SEQUENCE [LARGE SCALE GENOMIC DNA]</scope>
</reference>
<evidence type="ECO:0000313" key="3">
    <source>
        <dbReference type="Proteomes" id="UP001460270"/>
    </source>
</evidence>
<dbReference type="Proteomes" id="UP001460270">
    <property type="component" value="Unassembled WGS sequence"/>
</dbReference>
<sequence>MATGAVVTMETLSLSVDAATAVTARKEQLLNWVCKSEKAIREQKLCTHSKTRCGPGRSEHTLRSTAPLPRIAAALQECLDVSKRMFHRHKDIYKIICHSRIIKQRRLSGEKGGSGPRSQDCPGSQCGL</sequence>
<feature type="region of interest" description="Disordered" evidence="1">
    <location>
        <begin position="107"/>
        <end position="128"/>
    </location>
</feature>
<proteinExistence type="predicted"/>
<organism evidence="2 3">
    <name type="scientific">Mugilogobius chulae</name>
    <name type="common">yellowstripe goby</name>
    <dbReference type="NCBI Taxonomy" id="88201"/>
    <lineage>
        <taxon>Eukaryota</taxon>
        <taxon>Metazoa</taxon>
        <taxon>Chordata</taxon>
        <taxon>Craniata</taxon>
        <taxon>Vertebrata</taxon>
        <taxon>Euteleostomi</taxon>
        <taxon>Actinopterygii</taxon>
        <taxon>Neopterygii</taxon>
        <taxon>Teleostei</taxon>
        <taxon>Neoteleostei</taxon>
        <taxon>Acanthomorphata</taxon>
        <taxon>Gobiaria</taxon>
        <taxon>Gobiiformes</taxon>
        <taxon>Gobioidei</taxon>
        <taxon>Gobiidae</taxon>
        <taxon>Gobionellinae</taxon>
        <taxon>Mugilogobius</taxon>
    </lineage>
</organism>
<comment type="caution">
    <text evidence="2">The sequence shown here is derived from an EMBL/GenBank/DDBJ whole genome shotgun (WGS) entry which is preliminary data.</text>
</comment>
<evidence type="ECO:0000313" key="2">
    <source>
        <dbReference type="EMBL" id="KAK7879521.1"/>
    </source>
</evidence>
<name>A0AAW0MRU4_9GOBI</name>
<dbReference type="EMBL" id="JBBPFD010000251">
    <property type="protein sequence ID" value="KAK7879521.1"/>
    <property type="molecule type" value="Genomic_DNA"/>
</dbReference>
<evidence type="ECO:0000256" key="1">
    <source>
        <dbReference type="SAM" id="MobiDB-lite"/>
    </source>
</evidence>
<keyword evidence="3" id="KW-1185">Reference proteome</keyword>
<dbReference type="AlphaFoldDB" id="A0AAW0MRU4"/>
<gene>
    <name evidence="2" type="ORF">WMY93_033769</name>
</gene>
<accession>A0AAW0MRU4</accession>
<protein>
    <submittedName>
        <fullName evidence="2">Uncharacterized protein</fullName>
    </submittedName>
</protein>